<organism evidence="3 4">
    <name type="scientific">Streptomyces tremellae</name>
    <dbReference type="NCBI Taxonomy" id="1124239"/>
    <lineage>
        <taxon>Bacteria</taxon>
        <taxon>Bacillati</taxon>
        <taxon>Actinomycetota</taxon>
        <taxon>Actinomycetes</taxon>
        <taxon>Kitasatosporales</taxon>
        <taxon>Streptomycetaceae</taxon>
        <taxon>Streptomyces</taxon>
    </lineage>
</organism>
<feature type="compositionally biased region" description="Low complexity" evidence="1">
    <location>
        <begin position="97"/>
        <end position="116"/>
    </location>
</feature>
<dbReference type="RefSeq" id="WP_345641128.1">
    <property type="nucleotide sequence ID" value="NZ_BAABEP010000003.1"/>
</dbReference>
<dbReference type="PROSITE" id="PS50943">
    <property type="entry name" value="HTH_CROC1"/>
    <property type="match status" value="1"/>
</dbReference>
<dbReference type="Proteomes" id="UP001499884">
    <property type="component" value="Unassembled WGS sequence"/>
</dbReference>
<accession>A0ABP7E374</accession>
<feature type="compositionally biased region" description="Low complexity" evidence="1">
    <location>
        <begin position="123"/>
        <end position="133"/>
    </location>
</feature>
<feature type="domain" description="HTH cro/C1-type" evidence="2">
    <location>
        <begin position="25"/>
        <end position="59"/>
    </location>
</feature>
<gene>
    <name evidence="3" type="ORF">GCM10023082_07850</name>
</gene>
<comment type="caution">
    <text evidence="3">The sequence shown here is derived from an EMBL/GenBank/DDBJ whole genome shotgun (WGS) entry which is preliminary data.</text>
</comment>
<proteinExistence type="predicted"/>
<dbReference type="SUPFAM" id="SSF47413">
    <property type="entry name" value="lambda repressor-like DNA-binding domains"/>
    <property type="match status" value="1"/>
</dbReference>
<feature type="region of interest" description="Disordered" evidence="1">
    <location>
        <begin position="50"/>
        <end position="155"/>
    </location>
</feature>
<dbReference type="Pfam" id="PF01381">
    <property type="entry name" value="HTH_3"/>
    <property type="match status" value="1"/>
</dbReference>
<feature type="compositionally biased region" description="Low complexity" evidence="1">
    <location>
        <begin position="60"/>
        <end position="84"/>
    </location>
</feature>
<dbReference type="Gene3D" id="1.10.260.40">
    <property type="entry name" value="lambda repressor-like DNA-binding domains"/>
    <property type="match status" value="1"/>
</dbReference>
<reference evidence="4" key="1">
    <citation type="journal article" date="2019" name="Int. J. Syst. Evol. Microbiol.">
        <title>The Global Catalogue of Microorganisms (GCM) 10K type strain sequencing project: providing services to taxonomists for standard genome sequencing and annotation.</title>
        <authorList>
            <consortium name="The Broad Institute Genomics Platform"/>
            <consortium name="The Broad Institute Genome Sequencing Center for Infectious Disease"/>
            <person name="Wu L."/>
            <person name="Ma J."/>
        </authorList>
    </citation>
    <scope>NUCLEOTIDE SEQUENCE [LARGE SCALE GENOMIC DNA]</scope>
    <source>
        <strain evidence="4">JCM 30846</strain>
    </source>
</reference>
<dbReference type="EMBL" id="BAABEP010000003">
    <property type="protein sequence ID" value="GAA3712514.1"/>
    <property type="molecule type" value="Genomic_DNA"/>
</dbReference>
<dbReference type="InterPro" id="IPR010982">
    <property type="entry name" value="Lambda_DNA-bd_dom_sf"/>
</dbReference>
<protein>
    <recommendedName>
        <fullName evidence="2">HTH cro/C1-type domain-containing protein</fullName>
    </recommendedName>
</protein>
<keyword evidence="4" id="KW-1185">Reference proteome</keyword>
<dbReference type="InterPro" id="IPR001387">
    <property type="entry name" value="Cro/C1-type_HTH"/>
</dbReference>
<sequence length="192" mass="20492">MPELFDVVDALIEDHAPLPPPAGRKRLREAHGLSQEQVAKALRVRRTTVMSWENGRTEPRSWCSPRPRRPASAACPPSSRTWPPCACPSPVPRSRRSAAPAGGSPGAASAPGSASAGRRRAADAAASSSRCSPGTRSIPAPGAARQASRPPEQQLRDIAAEGLQEVCFRHNGRRADGLLVGFTDIDYLELDY</sequence>
<evidence type="ECO:0000259" key="2">
    <source>
        <dbReference type="PROSITE" id="PS50943"/>
    </source>
</evidence>
<evidence type="ECO:0000256" key="1">
    <source>
        <dbReference type="SAM" id="MobiDB-lite"/>
    </source>
</evidence>
<evidence type="ECO:0000313" key="4">
    <source>
        <dbReference type="Proteomes" id="UP001499884"/>
    </source>
</evidence>
<name>A0ABP7E374_9ACTN</name>
<evidence type="ECO:0000313" key="3">
    <source>
        <dbReference type="EMBL" id="GAA3712514.1"/>
    </source>
</evidence>
<dbReference type="CDD" id="cd00093">
    <property type="entry name" value="HTH_XRE"/>
    <property type="match status" value="1"/>
</dbReference>